<evidence type="ECO:0000313" key="1">
    <source>
        <dbReference type="EMBL" id="KUM46004.1"/>
    </source>
</evidence>
<sequence>MAYIFQTNMAYVDLTAENLFENPTMKPSSHVSSVIAVVPQSQQFQQYSKCG</sequence>
<organism evidence="1">
    <name type="scientific">Picea glauca</name>
    <name type="common">White spruce</name>
    <name type="synonym">Pinus glauca</name>
    <dbReference type="NCBI Taxonomy" id="3330"/>
    <lineage>
        <taxon>Eukaryota</taxon>
        <taxon>Viridiplantae</taxon>
        <taxon>Streptophyta</taxon>
        <taxon>Embryophyta</taxon>
        <taxon>Tracheophyta</taxon>
        <taxon>Spermatophyta</taxon>
        <taxon>Pinopsida</taxon>
        <taxon>Pinidae</taxon>
        <taxon>Conifers I</taxon>
        <taxon>Pinales</taxon>
        <taxon>Pinaceae</taxon>
        <taxon>Picea</taxon>
    </lineage>
</organism>
<dbReference type="AlphaFoldDB" id="A0A101LVA0"/>
<name>A0A101LVA0_PICGL</name>
<protein>
    <submittedName>
        <fullName evidence="1">Uncharacterized protein</fullName>
    </submittedName>
</protein>
<geneLocation type="mitochondrion" evidence="1"/>
<keyword evidence="1" id="KW-0496">Mitochondrion</keyword>
<gene>
    <name evidence="1" type="ORF">ABT39_MTgene2107</name>
</gene>
<accession>A0A101LVA0</accession>
<dbReference type="EMBL" id="LKAM01000014">
    <property type="protein sequence ID" value="KUM46004.1"/>
    <property type="molecule type" value="Genomic_DNA"/>
</dbReference>
<proteinExistence type="predicted"/>
<comment type="caution">
    <text evidence="1">The sequence shown here is derived from an EMBL/GenBank/DDBJ whole genome shotgun (WGS) entry which is preliminary data.</text>
</comment>
<reference evidence="1" key="1">
    <citation type="journal article" date="2015" name="Genome Biol. Evol.">
        <title>Organellar Genomes of White Spruce (Picea glauca): Assembly and Annotation.</title>
        <authorList>
            <person name="Jackman S.D."/>
            <person name="Warren R.L."/>
            <person name="Gibb E.A."/>
            <person name="Vandervalk B.P."/>
            <person name="Mohamadi H."/>
            <person name="Chu J."/>
            <person name="Raymond A."/>
            <person name="Pleasance S."/>
            <person name="Coope R."/>
            <person name="Wildung M.R."/>
            <person name="Ritland C.E."/>
            <person name="Bousquet J."/>
            <person name="Jones S.J."/>
            <person name="Bohlmann J."/>
            <person name="Birol I."/>
        </authorList>
    </citation>
    <scope>NUCLEOTIDE SEQUENCE [LARGE SCALE GENOMIC DNA]</scope>
    <source>
        <tissue evidence="1">Flushing bud</tissue>
    </source>
</reference>